<keyword evidence="4" id="KW-0378">Hydrolase</keyword>
<protein>
    <submittedName>
        <fullName evidence="8">LD-carboxypeptidase</fullName>
    </submittedName>
</protein>
<evidence type="ECO:0000256" key="4">
    <source>
        <dbReference type="ARBA" id="ARBA00022801"/>
    </source>
</evidence>
<evidence type="ECO:0000256" key="1">
    <source>
        <dbReference type="ARBA" id="ARBA00010233"/>
    </source>
</evidence>
<evidence type="ECO:0000256" key="3">
    <source>
        <dbReference type="ARBA" id="ARBA00022670"/>
    </source>
</evidence>
<dbReference type="Pfam" id="PF02016">
    <property type="entry name" value="Peptidase_S66"/>
    <property type="match status" value="1"/>
</dbReference>
<name>A0ABV6G846_9GAMM</name>
<dbReference type="RefSeq" id="WP_019951981.1">
    <property type="nucleotide sequence ID" value="NZ_JBHLVX010000067.1"/>
</dbReference>
<proteinExistence type="inferred from homology"/>
<keyword evidence="5" id="KW-0720">Serine protease</keyword>
<dbReference type="InterPro" id="IPR040449">
    <property type="entry name" value="Peptidase_S66_N"/>
</dbReference>
<reference evidence="8 9" key="1">
    <citation type="submission" date="2024-09" db="EMBL/GenBank/DDBJ databases">
        <authorList>
            <person name="Sun Q."/>
            <person name="Mori K."/>
        </authorList>
    </citation>
    <scope>NUCLEOTIDE SEQUENCE [LARGE SCALE GENOMIC DNA]</scope>
    <source>
        <strain evidence="8 9">CCM 7415</strain>
    </source>
</reference>
<evidence type="ECO:0000256" key="2">
    <source>
        <dbReference type="ARBA" id="ARBA00022645"/>
    </source>
</evidence>
<dbReference type="InterPro" id="IPR003507">
    <property type="entry name" value="S66_fam"/>
</dbReference>
<dbReference type="CDD" id="cd07025">
    <property type="entry name" value="Peptidase_S66"/>
    <property type="match status" value="1"/>
</dbReference>
<dbReference type="InterPro" id="IPR040921">
    <property type="entry name" value="Peptidase_S66C"/>
</dbReference>
<dbReference type="EMBL" id="JBHLVX010000067">
    <property type="protein sequence ID" value="MFC0269714.1"/>
    <property type="molecule type" value="Genomic_DNA"/>
</dbReference>
<comment type="similarity">
    <text evidence="1">Belongs to the peptidase S66 family.</text>
</comment>
<dbReference type="InterPro" id="IPR027461">
    <property type="entry name" value="Carboxypeptidase_A_C_sf"/>
</dbReference>
<evidence type="ECO:0000313" key="8">
    <source>
        <dbReference type="EMBL" id="MFC0269714.1"/>
    </source>
</evidence>
<sequence length="312" mass="33796">MDEKYPLGRLQGPLALCAPASALREGDPQATCEALRALGYQPLVTDNASARHRYLAGTVAQRVDDLYQAFNIDEVAAVWCLRGGYGAAQLIEAVDWSRLPEAPLLGYSDISVLLSAFHRRGRDAIHAPVASELLKIEHASNAEEMRLRQQSMNAIADVLNGRSGEMAAQYFSGPQKVVEGEMIGGNLTTLASLAGTSAALYVPERSLLLLEDVGEAPYRLERSLCQLLGSLPTERLTAVCLGSFIGCGEQGEAVIAEVAAEWLAPRQIPLYHRLPFGHGALNMPWPVGRWARVGEERLTWARRPAGPCGALR</sequence>
<dbReference type="SUPFAM" id="SSF141986">
    <property type="entry name" value="LD-carboxypeptidase A C-terminal domain-like"/>
    <property type="match status" value="1"/>
</dbReference>
<dbReference type="PIRSF" id="PIRSF028757">
    <property type="entry name" value="LD-carboxypeptidase"/>
    <property type="match status" value="1"/>
</dbReference>
<gene>
    <name evidence="8" type="ORF">ACFFHW_17260</name>
</gene>
<dbReference type="SUPFAM" id="SSF52317">
    <property type="entry name" value="Class I glutamine amidotransferase-like"/>
    <property type="match status" value="1"/>
</dbReference>
<keyword evidence="9" id="KW-1185">Reference proteome</keyword>
<dbReference type="InterPro" id="IPR029062">
    <property type="entry name" value="Class_I_gatase-like"/>
</dbReference>
<keyword evidence="2" id="KW-0121">Carboxypeptidase</keyword>
<feature type="domain" description="LD-carboxypeptidase N-terminal" evidence="6">
    <location>
        <begin position="15"/>
        <end position="126"/>
    </location>
</feature>
<dbReference type="Pfam" id="PF17676">
    <property type="entry name" value="Peptidase_S66C"/>
    <property type="match status" value="1"/>
</dbReference>
<dbReference type="PANTHER" id="PTHR30237">
    <property type="entry name" value="MURAMOYLTETRAPEPTIDE CARBOXYPEPTIDASE"/>
    <property type="match status" value="1"/>
</dbReference>
<dbReference type="InterPro" id="IPR027478">
    <property type="entry name" value="LdcA_N"/>
</dbReference>
<keyword evidence="3" id="KW-0645">Protease</keyword>
<dbReference type="PANTHER" id="PTHR30237:SF2">
    <property type="entry name" value="MUREIN TETRAPEPTIDE CARBOXYPEPTIDASE"/>
    <property type="match status" value="1"/>
</dbReference>
<feature type="domain" description="LD-carboxypeptidase C-terminal" evidence="7">
    <location>
        <begin position="179"/>
        <end position="293"/>
    </location>
</feature>
<evidence type="ECO:0000259" key="6">
    <source>
        <dbReference type="Pfam" id="PF02016"/>
    </source>
</evidence>
<dbReference type="Gene3D" id="3.50.30.60">
    <property type="entry name" value="LD-carboxypeptidase A C-terminal domain-like"/>
    <property type="match status" value="1"/>
</dbReference>
<evidence type="ECO:0000256" key="5">
    <source>
        <dbReference type="ARBA" id="ARBA00022825"/>
    </source>
</evidence>
<evidence type="ECO:0000313" key="9">
    <source>
        <dbReference type="Proteomes" id="UP001589814"/>
    </source>
</evidence>
<evidence type="ECO:0000259" key="7">
    <source>
        <dbReference type="Pfam" id="PF17676"/>
    </source>
</evidence>
<dbReference type="Proteomes" id="UP001589814">
    <property type="component" value="Unassembled WGS sequence"/>
</dbReference>
<accession>A0ABV6G846</accession>
<dbReference type="Gene3D" id="3.40.50.10740">
    <property type="entry name" value="Class I glutamine amidotransferase-like"/>
    <property type="match status" value="1"/>
</dbReference>
<organism evidence="8 9">
    <name type="scientific">Kushneria aurantia</name>
    <dbReference type="NCBI Taxonomy" id="504092"/>
    <lineage>
        <taxon>Bacteria</taxon>
        <taxon>Pseudomonadati</taxon>
        <taxon>Pseudomonadota</taxon>
        <taxon>Gammaproteobacteria</taxon>
        <taxon>Oceanospirillales</taxon>
        <taxon>Halomonadaceae</taxon>
        <taxon>Kushneria</taxon>
    </lineage>
</organism>
<comment type="caution">
    <text evidence="8">The sequence shown here is derived from an EMBL/GenBank/DDBJ whole genome shotgun (WGS) entry which is preliminary data.</text>
</comment>